<organism evidence="2 3">
    <name type="scientific">Musa balbisiana</name>
    <name type="common">Banana</name>
    <dbReference type="NCBI Taxonomy" id="52838"/>
    <lineage>
        <taxon>Eukaryota</taxon>
        <taxon>Viridiplantae</taxon>
        <taxon>Streptophyta</taxon>
        <taxon>Embryophyta</taxon>
        <taxon>Tracheophyta</taxon>
        <taxon>Spermatophyta</taxon>
        <taxon>Magnoliopsida</taxon>
        <taxon>Liliopsida</taxon>
        <taxon>Zingiberales</taxon>
        <taxon>Musaceae</taxon>
        <taxon>Musa</taxon>
    </lineage>
</organism>
<accession>A0A4S8IP40</accession>
<gene>
    <name evidence="2" type="ORF">C4D60_Mb06t19170</name>
</gene>
<name>A0A4S8IP40_MUSBA</name>
<keyword evidence="3" id="KW-1185">Reference proteome</keyword>
<dbReference type="AlphaFoldDB" id="A0A4S8IP40"/>
<dbReference type="EMBL" id="PYDT01000009">
    <property type="protein sequence ID" value="THU50338.1"/>
    <property type="molecule type" value="Genomic_DNA"/>
</dbReference>
<dbReference type="Proteomes" id="UP000317650">
    <property type="component" value="Chromosome 6"/>
</dbReference>
<keyword evidence="1" id="KW-0175">Coiled coil</keyword>
<sequence>MTLRWYMELEDGCLAEQGICWNLKRKGTEKLVAIKSYENERQTRVAVENSRDALSLDLQRVNQENKRLSDQLKLLQETNRRLQEYKTSLQQYNNNLQNEANKNG</sequence>
<evidence type="ECO:0000256" key="1">
    <source>
        <dbReference type="SAM" id="Coils"/>
    </source>
</evidence>
<proteinExistence type="predicted"/>
<evidence type="ECO:0000313" key="2">
    <source>
        <dbReference type="EMBL" id="THU50338.1"/>
    </source>
</evidence>
<comment type="caution">
    <text evidence="2">The sequence shown here is derived from an EMBL/GenBank/DDBJ whole genome shotgun (WGS) entry which is preliminary data.</text>
</comment>
<dbReference type="STRING" id="52838.A0A4S8IP40"/>
<reference evidence="2 3" key="1">
    <citation type="journal article" date="2019" name="Nat. Plants">
        <title>Genome sequencing of Musa balbisiana reveals subgenome evolution and function divergence in polyploid bananas.</title>
        <authorList>
            <person name="Yao X."/>
        </authorList>
    </citation>
    <scope>NUCLEOTIDE SEQUENCE [LARGE SCALE GENOMIC DNA]</scope>
    <source>
        <strain evidence="3">cv. DH-PKW</strain>
        <tissue evidence="2">Leaves</tissue>
    </source>
</reference>
<feature type="coiled-coil region" evidence="1">
    <location>
        <begin position="51"/>
        <end position="102"/>
    </location>
</feature>
<evidence type="ECO:0000313" key="3">
    <source>
        <dbReference type="Proteomes" id="UP000317650"/>
    </source>
</evidence>
<protein>
    <submittedName>
        <fullName evidence="2">Uncharacterized protein</fullName>
    </submittedName>
</protein>